<dbReference type="GO" id="GO:0000155">
    <property type="term" value="F:phosphorelay sensor kinase activity"/>
    <property type="evidence" value="ECO:0007669"/>
    <property type="project" value="InterPro"/>
</dbReference>
<dbReference type="GO" id="GO:0030295">
    <property type="term" value="F:protein kinase activator activity"/>
    <property type="evidence" value="ECO:0007669"/>
    <property type="project" value="TreeGrafter"/>
</dbReference>
<dbReference type="GO" id="GO:0007234">
    <property type="term" value="P:osmosensory signaling via phosphorelay pathway"/>
    <property type="evidence" value="ECO:0007669"/>
    <property type="project" value="TreeGrafter"/>
</dbReference>
<keyword evidence="10 13" id="KW-1133">Transmembrane helix</keyword>
<dbReference type="Gene3D" id="3.30.450.20">
    <property type="entry name" value="PAS domain"/>
    <property type="match status" value="1"/>
</dbReference>
<dbReference type="InterPro" id="IPR050351">
    <property type="entry name" value="BphY/WalK/GraS-like"/>
</dbReference>
<dbReference type="SMART" id="SM00387">
    <property type="entry name" value="HATPase_c"/>
    <property type="match status" value="1"/>
</dbReference>
<evidence type="ECO:0000256" key="7">
    <source>
        <dbReference type="ARBA" id="ARBA00022741"/>
    </source>
</evidence>
<comment type="subcellular location">
    <subcellularLocation>
        <location evidence="2">Membrane</location>
        <topology evidence="2">Multi-pass membrane protein</topology>
    </subcellularLocation>
</comment>
<dbReference type="InterPro" id="IPR003594">
    <property type="entry name" value="HATPase_dom"/>
</dbReference>
<dbReference type="PANTHER" id="PTHR42878:SF7">
    <property type="entry name" value="SENSOR HISTIDINE KINASE GLRK"/>
    <property type="match status" value="1"/>
</dbReference>
<feature type="domain" description="PAS" evidence="15">
    <location>
        <begin position="247"/>
        <end position="283"/>
    </location>
</feature>
<evidence type="ECO:0000313" key="17">
    <source>
        <dbReference type="EMBL" id="HIU43153.1"/>
    </source>
</evidence>
<evidence type="ECO:0000256" key="1">
    <source>
        <dbReference type="ARBA" id="ARBA00000085"/>
    </source>
</evidence>
<evidence type="ECO:0000259" key="15">
    <source>
        <dbReference type="PROSITE" id="PS50112"/>
    </source>
</evidence>
<dbReference type="Pfam" id="PF13188">
    <property type="entry name" value="PAS_8"/>
    <property type="match status" value="1"/>
</dbReference>
<keyword evidence="11" id="KW-0902">Two-component regulatory system</keyword>
<keyword evidence="5" id="KW-0808">Transferase</keyword>
<dbReference type="InterPro" id="IPR003660">
    <property type="entry name" value="HAMP_dom"/>
</dbReference>
<evidence type="ECO:0000256" key="10">
    <source>
        <dbReference type="ARBA" id="ARBA00022989"/>
    </source>
</evidence>
<feature type="transmembrane region" description="Helical" evidence="13">
    <location>
        <begin position="164"/>
        <end position="188"/>
    </location>
</feature>
<keyword evidence="7" id="KW-0547">Nucleotide-binding</keyword>
<evidence type="ECO:0000256" key="3">
    <source>
        <dbReference type="ARBA" id="ARBA00012438"/>
    </source>
</evidence>
<proteinExistence type="predicted"/>
<dbReference type="PROSITE" id="PS50112">
    <property type="entry name" value="PAS"/>
    <property type="match status" value="1"/>
</dbReference>
<dbReference type="PANTHER" id="PTHR42878">
    <property type="entry name" value="TWO-COMPONENT HISTIDINE KINASE"/>
    <property type="match status" value="1"/>
</dbReference>
<evidence type="ECO:0000256" key="5">
    <source>
        <dbReference type="ARBA" id="ARBA00022679"/>
    </source>
</evidence>
<protein>
    <recommendedName>
        <fullName evidence="3">histidine kinase</fullName>
        <ecNumber evidence="3">2.7.13.3</ecNumber>
    </recommendedName>
</protein>
<dbReference type="Gene3D" id="1.10.287.130">
    <property type="match status" value="1"/>
</dbReference>
<keyword evidence="12 13" id="KW-0472">Membrane</keyword>
<dbReference type="Pfam" id="PF00672">
    <property type="entry name" value="HAMP"/>
    <property type="match status" value="1"/>
</dbReference>
<feature type="domain" description="Histidine kinase" evidence="14">
    <location>
        <begin position="362"/>
        <end position="581"/>
    </location>
</feature>
<dbReference type="Gene3D" id="3.30.565.10">
    <property type="entry name" value="Histidine kinase-like ATPase, C-terminal domain"/>
    <property type="match status" value="1"/>
</dbReference>
<dbReference type="SUPFAM" id="SSF55874">
    <property type="entry name" value="ATPase domain of HSP90 chaperone/DNA topoisomerase II/histidine kinase"/>
    <property type="match status" value="1"/>
</dbReference>
<evidence type="ECO:0000256" key="13">
    <source>
        <dbReference type="SAM" id="Phobius"/>
    </source>
</evidence>
<evidence type="ECO:0000259" key="14">
    <source>
        <dbReference type="PROSITE" id="PS50109"/>
    </source>
</evidence>
<dbReference type="SUPFAM" id="SSF47384">
    <property type="entry name" value="Homodimeric domain of signal transducing histidine kinase"/>
    <property type="match status" value="1"/>
</dbReference>
<dbReference type="InterPro" id="IPR004358">
    <property type="entry name" value="Sig_transdc_His_kin-like_C"/>
</dbReference>
<dbReference type="GO" id="GO:0016020">
    <property type="term" value="C:membrane"/>
    <property type="evidence" value="ECO:0007669"/>
    <property type="project" value="UniProtKB-SubCell"/>
</dbReference>
<sequence length="588" mass="65018">MFRSLHMKLVLVLVLLIVSVMAVVGTFLINSVAGYNIEGFREEMLRVFTQEFILTLEKSAAGDEPVPVLREVLEAYSGSLGIDQYRSFYILDGTTGEYLAGSDDSLAQSLTLTSNILTAMNGEVGQDVERLSPYFDVAVPIRGPEGLYIVGVMDDKTELNDLSWQLFSILIRSMLFGLLVAILLSFLLSKTITTPVERLTAQASAIAAGDFSRKAEVYASDEIGILTQTFNEMAQVLETTLNEIEGERNKLNTLFLHMADGVVAFDRSGHILHQNPAAEKMLGKPLDASKTYAEVFPNLHIDDSDIVENGRYIEIDYSANKRILKIFFAPFGGDEDGGLIAVLHDITEQQKMESSRREFVANVSHELRTPLTNIRGYTETLIDAHGDIDDETEIKFLTVVHNEADRMTHIVKDLLTLSQLDYERMQMNASEVSLRALALGAVEAMSMEASRQQVTLQCDLPEDLPTVTGDRERIEQVIVNIISNAIKYNRPQGSVTLTGGTEDGKVFLRVSDTGIGVPEEDLPRLFERFYRVDKARSRERGGTGLGLAIAKEIIEYHGGTIRFESVYGEGSVVTITLPMTEGGGKKHA</sequence>
<organism evidence="17 18">
    <name type="scientific">Candidatus Ventrousia excrementavium</name>
    <dbReference type="NCBI Taxonomy" id="2840961"/>
    <lineage>
        <taxon>Bacteria</taxon>
        <taxon>Bacillati</taxon>
        <taxon>Bacillota</taxon>
        <taxon>Clostridia</taxon>
        <taxon>Eubacteriales</taxon>
        <taxon>Clostridiaceae</taxon>
        <taxon>Clostridiaceae incertae sedis</taxon>
        <taxon>Candidatus Ventrousia</taxon>
    </lineage>
</organism>
<dbReference type="EC" id="2.7.13.3" evidence="3"/>
<name>A0A9D1LJP9_9CLOT</name>
<dbReference type="GO" id="GO:0000156">
    <property type="term" value="F:phosphorelay response regulator activity"/>
    <property type="evidence" value="ECO:0007669"/>
    <property type="project" value="TreeGrafter"/>
</dbReference>
<keyword evidence="9" id="KW-0067">ATP-binding</keyword>
<dbReference type="Gene3D" id="6.10.340.10">
    <property type="match status" value="1"/>
</dbReference>
<dbReference type="InterPro" id="IPR036097">
    <property type="entry name" value="HisK_dim/P_sf"/>
</dbReference>
<dbReference type="CDD" id="cd00082">
    <property type="entry name" value="HisKA"/>
    <property type="match status" value="1"/>
</dbReference>
<keyword evidence="4" id="KW-0597">Phosphoprotein</keyword>
<comment type="caution">
    <text evidence="17">The sequence shown here is derived from an EMBL/GenBank/DDBJ whole genome shotgun (WGS) entry which is preliminary data.</text>
</comment>
<accession>A0A9D1LJP9</accession>
<evidence type="ECO:0000313" key="18">
    <source>
        <dbReference type="Proteomes" id="UP000824073"/>
    </source>
</evidence>
<dbReference type="InterPro" id="IPR035965">
    <property type="entry name" value="PAS-like_dom_sf"/>
</dbReference>
<evidence type="ECO:0000256" key="6">
    <source>
        <dbReference type="ARBA" id="ARBA00022692"/>
    </source>
</evidence>
<gene>
    <name evidence="17" type="ORF">IAB67_02520</name>
</gene>
<dbReference type="FunFam" id="1.10.287.130:FF:000001">
    <property type="entry name" value="Two-component sensor histidine kinase"/>
    <property type="match status" value="1"/>
</dbReference>
<dbReference type="InterPro" id="IPR000014">
    <property type="entry name" value="PAS"/>
</dbReference>
<evidence type="ECO:0000256" key="11">
    <source>
        <dbReference type="ARBA" id="ARBA00023012"/>
    </source>
</evidence>
<evidence type="ECO:0000256" key="4">
    <source>
        <dbReference type="ARBA" id="ARBA00022553"/>
    </source>
</evidence>
<dbReference type="SUPFAM" id="SSF158472">
    <property type="entry name" value="HAMP domain-like"/>
    <property type="match status" value="1"/>
</dbReference>
<dbReference type="InterPro" id="IPR005467">
    <property type="entry name" value="His_kinase_dom"/>
</dbReference>
<evidence type="ECO:0000256" key="12">
    <source>
        <dbReference type="ARBA" id="ARBA00023136"/>
    </source>
</evidence>
<dbReference type="GO" id="GO:0005524">
    <property type="term" value="F:ATP binding"/>
    <property type="evidence" value="ECO:0007669"/>
    <property type="project" value="UniProtKB-KW"/>
</dbReference>
<dbReference type="EMBL" id="DVMR01000028">
    <property type="protein sequence ID" value="HIU43153.1"/>
    <property type="molecule type" value="Genomic_DNA"/>
</dbReference>
<keyword evidence="8" id="KW-0418">Kinase</keyword>
<dbReference type="SMART" id="SM00304">
    <property type="entry name" value="HAMP"/>
    <property type="match status" value="1"/>
</dbReference>
<dbReference type="FunFam" id="3.30.565.10:FF:000006">
    <property type="entry name" value="Sensor histidine kinase WalK"/>
    <property type="match status" value="1"/>
</dbReference>
<reference evidence="17" key="2">
    <citation type="journal article" date="2021" name="PeerJ">
        <title>Extensive microbial diversity within the chicken gut microbiome revealed by metagenomics and culture.</title>
        <authorList>
            <person name="Gilroy R."/>
            <person name="Ravi A."/>
            <person name="Getino M."/>
            <person name="Pursley I."/>
            <person name="Horton D.L."/>
            <person name="Alikhan N.F."/>
            <person name="Baker D."/>
            <person name="Gharbi K."/>
            <person name="Hall N."/>
            <person name="Watson M."/>
            <person name="Adriaenssens E.M."/>
            <person name="Foster-Nyarko E."/>
            <person name="Jarju S."/>
            <person name="Secka A."/>
            <person name="Antonio M."/>
            <person name="Oren A."/>
            <person name="Chaudhuri R.R."/>
            <person name="La Ragione R."/>
            <person name="Hildebrand F."/>
            <person name="Pallen M.J."/>
        </authorList>
    </citation>
    <scope>NUCLEOTIDE SEQUENCE</scope>
    <source>
        <strain evidence="17">CHK191-8634</strain>
    </source>
</reference>
<dbReference type="Proteomes" id="UP000824073">
    <property type="component" value="Unassembled WGS sequence"/>
</dbReference>
<keyword evidence="6 13" id="KW-0812">Transmembrane</keyword>
<dbReference type="CDD" id="cd06225">
    <property type="entry name" value="HAMP"/>
    <property type="match status" value="1"/>
</dbReference>
<feature type="domain" description="HAMP" evidence="16">
    <location>
        <begin position="190"/>
        <end position="242"/>
    </location>
</feature>
<dbReference type="Pfam" id="PF00512">
    <property type="entry name" value="HisKA"/>
    <property type="match status" value="1"/>
</dbReference>
<dbReference type="CDD" id="cd00075">
    <property type="entry name" value="HATPase"/>
    <property type="match status" value="1"/>
</dbReference>
<evidence type="ECO:0000256" key="9">
    <source>
        <dbReference type="ARBA" id="ARBA00022840"/>
    </source>
</evidence>
<evidence type="ECO:0000259" key="16">
    <source>
        <dbReference type="PROSITE" id="PS50885"/>
    </source>
</evidence>
<dbReference type="Pfam" id="PF02518">
    <property type="entry name" value="HATPase_c"/>
    <property type="match status" value="1"/>
</dbReference>
<dbReference type="SMART" id="SM00388">
    <property type="entry name" value="HisKA"/>
    <property type="match status" value="1"/>
</dbReference>
<dbReference type="PRINTS" id="PR00344">
    <property type="entry name" value="BCTRLSENSOR"/>
</dbReference>
<evidence type="ECO:0000256" key="2">
    <source>
        <dbReference type="ARBA" id="ARBA00004141"/>
    </source>
</evidence>
<dbReference type="SUPFAM" id="SSF55785">
    <property type="entry name" value="PYP-like sensor domain (PAS domain)"/>
    <property type="match status" value="1"/>
</dbReference>
<dbReference type="InterPro" id="IPR036890">
    <property type="entry name" value="HATPase_C_sf"/>
</dbReference>
<dbReference type="AlphaFoldDB" id="A0A9D1LJP9"/>
<reference evidence="17" key="1">
    <citation type="submission" date="2020-10" db="EMBL/GenBank/DDBJ databases">
        <authorList>
            <person name="Gilroy R."/>
        </authorList>
    </citation>
    <scope>NUCLEOTIDE SEQUENCE</scope>
    <source>
        <strain evidence="17">CHK191-8634</strain>
    </source>
</reference>
<dbReference type="PROSITE" id="PS50885">
    <property type="entry name" value="HAMP"/>
    <property type="match status" value="1"/>
</dbReference>
<dbReference type="InterPro" id="IPR003661">
    <property type="entry name" value="HisK_dim/P_dom"/>
</dbReference>
<dbReference type="PROSITE" id="PS50109">
    <property type="entry name" value="HIS_KIN"/>
    <property type="match status" value="1"/>
</dbReference>
<evidence type="ECO:0000256" key="8">
    <source>
        <dbReference type="ARBA" id="ARBA00022777"/>
    </source>
</evidence>
<comment type="catalytic activity">
    <reaction evidence="1">
        <text>ATP + protein L-histidine = ADP + protein N-phospho-L-histidine.</text>
        <dbReference type="EC" id="2.7.13.3"/>
    </reaction>
</comment>